<gene>
    <name evidence="6" type="ORF">X474_10845</name>
</gene>
<dbReference type="SUPFAM" id="SSF53790">
    <property type="entry name" value="Tetrapyrrole methylase"/>
    <property type="match status" value="2"/>
</dbReference>
<evidence type="ECO:0000313" key="7">
    <source>
        <dbReference type="Proteomes" id="UP000032233"/>
    </source>
</evidence>
<dbReference type="GO" id="GO:0032259">
    <property type="term" value="P:methylation"/>
    <property type="evidence" value="ECO:0007669"/>
    <property type="project" value="UniProtKB-KW"/>
</dbReference>
<proteinExistence type="predicted"/>
<evidence type="ECO:0000256" key="4">
    <source>
        <dbReference type="SAM" id="SignalP"/>
    </source>
</evidence>
<dbReference type="Gene3D" id="3.30.950.10">
    <property type="entry name" value="Methyltransferase, Cobalt-precorrin-4 Transmethylase, Domain 2"/>
    <property type="match status" value="2"/>
</dbReference>
<keyword evidence="1" id="KW-0489">Methyltransferase</keyword>
<reference evidence="6 7" key="1">
    <citation type="submission" date="2013-11" db="EMBL/GenBank/DDBJ databases">
        <title>Metagenomic analysis of a methanogenic consortium involved in long chain n-alkane degradation.</title>
        <authorList>
            <person name="Davidova I.A."/>
            <person name="Callaghan A.V."/>
            <person name="Wawrik B."/>
            <person name="Pruitt S."/>
            <person name="Marks C."/>
            <person name="Duncan K.E."/>
            <person name="Suflita J.M."/>
        </authorList>
    </citation>
    <scope>NUCLEOTIDE SEQUENCE [LARGE SCALE GENOMIC DNA]</scope>
    <source>
        <strain evidence="6 7">SPR</strain>
    </source>
</reference>
<dbReference type="InterPro" id="IPR050161">
    <property type="entry name" value="Siro_Cobalamin_biosynth"/>
</dbReference>
<protein>
    <recommendedName>
        <fullName evidence="5">Tetrapyrrole methylase domain-containing protein</fullName>
    </recommendedName>
</protein>
<dbReference type="AlphaFoldDB" id="A0A0D2GGL8"/>
<dbReference type="Gene3D" id="3.40.1010.10">
    <property type="entry name" value="Cobalt-precorrin-4 Transmethylase, Domain 1"/>
    <property type="match status" value="2"/>
</dbReference>
<feature type="signal peptide" evidence="4">
    <location>
        <begin position="1"/>
        <end position="26"/>
    </location>
</feature>
<evidence type="ECO:0000256" key="2">
    <source>
        <dbReference type="ARBA" id="ARBA00022679"/>
    </source>
</evidence>
<dbReference type="Proteomes" id="UP000032233">
    <property type="component" value="Unassembled WGS sequence"/>
</dbReference>
<feature type="domain" description="Tetrapyrrole methylase" evidence="5">
    <location>
        <begin position="43"/>
        <end position="266"/>
    </location>
</feature>
<dbReference type="InterPro" id="IPR000878">
    <property type="entry name" value="4pyrrol_Mease"/>
</dbReference>
<evidence type="ECO:0000313" key="6">
    <source>
        <dbReference type="EMBL" id="KIX14027.1"/>
    </source>
</evidence>
<organism evidence="6 7">
    <name type="scientific">Dethiosulfatarculus sandiegensis</name>
    <dbReference type="NCBI Taxonomy" id="1429043"/>
    <lineage>
        <taxon>Bacteria</taxon>
        <taxon>Pseudomonadati</taxon>
        <taxon>Thermodesulfobacteriota</taxon>
        <taxon>Desulfarculia</taxon>
        <taxon>Desulfarculales</taxon>
        <taxon>Desulfarculaceae</taxon>
        <taxon>Dethiosulfatarculus</taxon>
    </lineage>
</organism>
<keyword evidence="7" id="KW-1185">Reference proteome</keyword>
<dbReference type="CDD" id="cd11724">
    <property type="entry name" value="TP_methylase"/>
    <property type="match status" value="2"/>
</dbReference>
<dbReference type="Pfam" id="PF00590">
    <property type="entry name" value="TP_methylase"/>
    <property type="match status" value="2"/>
</dbReference>
<dbReference type="EMBL" id="AZAC01000013">
    <property type="protein sequence ID" value="KIX14027.1"/>
    <property type="molecule type" value="Genomic_DNA"/>
</dbReference>
<feature type="domain" description="Tetrapyrrole methylase" evidence="5">
    <location>
        <begin position="304"/>
        <end position="538"/>
    </location>
</feature>
<keyword evidence="4" id="KW-0732">Signal</keyword>
<feature type="chain" id="PRO_5002253841" description="Tetrapyrrole methylase domain-containing protein" evidence="4">
    <location>
        <begin position="27"/>
        <end position="560"/>
    </location>
</feature>
<accession>A0A0D2GGL8</accession>
<keyword evidence="3" id="KW-0949">S-adenosyl-L-methionine</keyword>
<comment type="caution">
    <text evidence="6">The sequence shown here is derived from an EMBL/GenBank/DDBJ whole genome shotgun (WGS) entry which is preliminary data.</text>
</comment>
<evidence type="ECO:0000256" key="1">
    <source>
        <dbReference type="ARBA" id="ARBA00022603"/>
    </source>
</evidence>
<dbReference type="RefSeq" id="WP_052515066.1">
    <property type="nucleotide sequence ID" value="NZ_AZAC01000013.1"/>
</dbReference>
<dbReference type="InterPro" id="IPR014776">
    <property type="entry name" value="4pyrrole_Mease_sub2"/>
</dbReference>
<keyword evidence="2" id="KW-0808">Transferase</keyword>
<dbReference type="STRING" id="1429043.X474_10845"/>
<dbReference type="InParanoid" id="A0A0D2GGL8"/>
<evidence type="ECO:0000259" key="5">
    <source>
        <dbReference type="Pfam" id="PF00590"/>
    </source>
</evidence>
<dbReference type="OrthoDB" id="9804789at2"/>
<dbReference type="PANTHER" id="PTHR45790">
    <property type="entry name" value="SIROHEME SYNTHASE-RELATED"/>
    <property type="match status" value="1"/>
</dbReference>
<sequence>MRTKTINSLLFPIIFALLLIASLANAGTSGQHSKKDKACQADIYLIGVGPGDVDLITISAQKTVHKADVIVCNPQLAKQFGRLLDGKELLLTGLNSYRPRKGLAGGKSSEADRQPGEIKKDQNRIIKTVRTAVKGGKVVAFLDYGDPMVYGNWLWCLDVFKDLNLKVEPGVCLFHAANAVLGEDISFSDISKSIILTTNDACGERDTIDKLASNSAAMVIYCSPNNFDVVLRKLSGKYKPETKIALVPNSTCVGKQAVISGTIANIEEVVATQKLAKEFLVFIGANLDLPKSNIATKPAKKKGKLYLVGLFPGNPDLATLRATNVVKGSDLIINQFDFINAAYKHILEGKEVWAPSNKKAWTWHGYGKSADDFSGKNLERFLASEKARQETVSKVRQAIEKGQQVCVLDFGDPLTYAPWCWVLQEFADLAPIVIPGISSFDAANAALKKSVTQGAKTKSAILTVPDVDDWLNKKAFDFDEMLERQTSLVIFMPDYMITLPDMVKKLSAYYDRKTPIALVVCAGFKKGEKVIKGRLDNIVDLVGRKKLPFLHLMYVGSFLE</sequence>
<dbReference type="InterPro" id="IPR014777">
    <property type="entry name" value="4pyrrole_Mease_sub1"/>
</dbReference>
<evidence type="ECO:0000256" key="3">
    <source>
        <dbReference type="ARBA" id="ARBA00022691"/>
    </source>
</evidence>
<dbReference type="InterPro" id="IPR035996">
    <property type="entry name" value="4pyrrol_Methylase_sf"/>
</dbReference>
<name>A0A0D2GGL8_9BACT</name>
<dbReference type="PANTHER" id="PTHR45790:SF4">
    <property type="entry name" value="COBALT-PRECORRIN-4 C(11)-METHYLTRANSFERASE"/>
    <property type="match status" value="1"/>
</dbReference>
<dbReference type="GO" id="GO:0008168">
    <property type="term" value="F:methyltransferase activity"/>
    <property type="evidence" value="ECO:0007669"/>
    <property type="project" value="UniProtKB-KW"/>
</dbReference>